<reference evidence="1 2" key="1">
    <citation type="submission" date="2021-04" db="EMBL/GenBank/DDBJ databases">
        <title>Novel species identification of genus Shewanella.</title>
        <authorList>
            <person name="Liu G."/>
        </authorList>
    </citation>
    <scope>NUCLEOTIDE SEQUENCE [LARGE SCALE GENOMIC DNA]</scope>
    <source>
        <strain evidence="1 2">FJAT-54481</strain>
    </source>
</reference>
<sequence length="222" mass="25575">MFSWAQIDTVLLDMDGTLLDLHFDNHFWLSLVPETLSRLRGITRGEAQQLVQQAYQQVEGTLNWYCLDYWAQELQLDILALHYSITDKIRLRRDTVPFLLSLQQAGKRRILLTNAHPDSLELKLQHTDLARHLDAMLSSHQLGVPKESPQFWHQVFARFQLDPARCLFVDDSEKILNAASQAGVGYLLGISNPDSHQPTKRFQQFPATDDYALVTQNLCFQQ</sequence>
<gene>
    <name evidence="1" type="primary">yrfG</name>
    <name evidence="1" type="ORF">KDN34_00755</name>
</gene>
<dbReference type="SFLD" id="SFLDG01129">
    <property type="entry name" value="C1.5:_HAD__Beta-PGM__Phosphata"/>
    <property type="match status" value="1"/>
</dbReference>
<keyword evidence="1" id="KW-0378">Hydrolase</keyword>
<keyword evidence="2" id="KW-1185">Reference proteome</keyword>
<accession>A0ABX7YU69</accession>
<dbReference type="NCBIfam" id="NF011564">
    <property type="entry name" value="PRK14988.1"/>
    <property type="match status" value="1"/>
</dbReference>
<dbReference type="Proteomes" id="UP000679575">
    <property type="component" value="Chromosome"/>
</dbReference>
<name>A0ABX7YU69_9GAMM</name>
<dbReference type="InterPro" id="IPR006439">
    <property type="entry name" value="HAD-SF_hydro_IA"/>
</dbReference>
<dbReference type="Pfam" id="PF00702">
    <property type="entry name" value="Hydrolase"/>
    <property type="match status" value="1"/>
</dbReference>
<dbReference type="EC" id="3.1.3.5" evidence="1"/>
<dbReference type="Gene3D" id="3.40.50.1000">
    <property type="entry name" value="HAD superfamily/HAD-like"/>
    <property type="match status" value="1"/>
</dbReference>
<dbReference type="InterPro" id="IPR023214">
    <property type="entry name" value="HAD_sf"/>
</dbReference>
<organism evidence="1 2">
    <name type="scientific">Shewanella yunxiaonensis</name>
    <dbReference type="NCBI Taxonomy" id="2829809"/>
    <lineage>
        <taxon>Bacteria</taxon>
        <taxon>Pseudomonadati</taxon>
        <taxon>Pseudomonadota</taxon>
        <taxon>Gammaproteobacteria</taxon>
        <taxon>Alteromonadales</taxon>
        <taxon>Shewanellaceae</taxon>
        <taxon>Shewanella</taxon>
    </lineage>
</organism>
<dbReference type="PANTHER" id="PTHR43611">
    <property type="entry name" value="ALPHA-D-GLUCOSE 1-PHOSPHATE PHOSPHATASE"/>
    <property type="match status" value="1"/>
</dbReference>
<dbReference type="GO" id="GO:0008253">
    <property type="term" value="F:5'-nucleotidase activity"/>
    <property type="evidence" value="ECO:0007669"/>
    <property type="project" value="UniProtKB-EC"/>
</dbReference>
<proteinExistence type="predicted"/>
<dbReference type="NCBIfam" id="TIGR01509">
    <property type="entry name" value="HAD-SF-IA-v3"/>
    <property type="match status" value="1"/>
</dbReference>
<dbReference type="PANTHER" id="PTHR43611:SF3">
    <property type="entry name" value="FLAVIN MONONUCLEOTIDE HYDROLASE 1, CHLOROPLATIC"/>
    <property type="match status" value="1"/>
</dbReference>
<evidence type="ECO:0000313" key="1">
    <source>
        <dbReference type="EMBL" id="QUN06053.1"/>
    </source>
</evidence>
<evidence type="ECO:0000313" key="2">
    <source>
        <dbReference type="Proteomes" id="UP000679575"/>
    </source>
</evidence>
<dbReference type="SUPFAM" id="SSF56784">
    <property type="entry name" value="HAD-like"/>
    <property type="match status" value="1"/>
</dbReference>
<protein>
    <submittedName>
        <fullName evidence="1">GMP/IMP nucleotidase</fullName>
        <ecNumber evidence="1">3.1.3.5</ecNumber>
    </submittedName>
</protein>
<dbReference type="PRINTS" id="PR00413">
    <property type="entry name" value="HADHALOGNASE"/>
</dbReference>
<dbReference type="EMBL" id="CP073587">
    <property type="protein sequence ID" value="QUN06053.1"/>
    <property type="molecule type" value="Genomic_DNA"/>
</dbReference>
<dbReference type="SFLD" id="SFLDS00003">
    <property type="entry name" value="Haloacid_Dehalogenase"/>
    <property type="match status" value="1"/>
</dbReference>
<dbReference type="InterPro" id="IPR036412">
    <property type="entry name" value="HAD-like_sf"/>
</dbReference>
<dbReference type="RefSeq" id="WP_212595078.1">
    <property type="nucleotide sequence ID" value="NZ_CP073587.1"/>
</dbReference>